<reference evidence="1" key="1">
    <citation type="submission" date="2021-08" db="EMBL/GenBank/DDBJ databases">
        <title>The first chromosome-level gecko genome reveals the dynamic sex chromosomes of Neotropical dwarf geckos (Sphaerodactylidae: Sphaerodactylus).</title>
        <authorList>
            <person name="Pinto B.J."/>
            <person name="Keating S.E."/>
            <person name="Gamble T."/>
        </authorList>
    </citation>
    <scope>NUCLEOTIDE SEQUENCE</scope>
    <source>
        <strain evidence="1">TG3544</strain>
    </source>
</reference>
<proteinExistence type="predicted"/>
<sequence length="194" mass="22361">MAFLQLQEQVDQATLMARRTVSSECIRSTEARPKVAIREVPLRESLEFGMPQSGAMATLPMAEGDVLEPRRSSRFKLSFADELVDEEPEDPTESSVDEEPEEPLVLPAATSSGRDNLGLPHGEPDPYLLHAQHESLEKIKREWQEAREALLEEHLQQRIRFQEELEREKEALYLQLQQDREKQKELRLFAKVQT</sequence>
<gene>
    <name evidence="1" type="ORF">K3G42_016169</name>
</gene>
<keyword evidence="2" id="KW-1185">Reference proteome</keyword>
<protein>
    <submittedName>
        <fullName evidence="1">Uncharacterized protein</fullName>
    </submittedName>
</protein>
<evidence type="ECO:0000313" key="1">
    <source>
        <dbReference type="EMBL" id="KAH7989917.1"/>
    </source>
</evidence>
<comment type="caution">
    <text evidence="1">The sequence shown here is derived from an EMBL/GenBank/DDBJ whole genome shotgun (WGS) entry which is preliminary data.</text>
</comment>
<evidence type="ECO:0000313" key="2">
    <source>
        <dbReference type="Proteomes" id="UP000827872"/>
    </source>
</evidence>
<dbReference type="EMBL" id="CM037627">
    <property type="protein sequence ID" value="KAH7989917.1"/>
    <property type="molecule type" value="Genomic_DNA"/>
</dbReference>
<name>A0ACB8ECY7_9SAUR</name>
<organism evidence="1 2">
    <name type="scientific">Sphaerodactylus townsendi</name>
    <dbReference type="NCBI Taxonomy" id="933632"/>
    <lineage>
        <taxon>Eukaryota</taxon>
        <taxon>Metazoa</taxon>
        <taxon>Chordata</taxon>
        <taxon>Craniata</taxon>
        <taxon>Vertebrata</taxon>
        <taxon>Euteleostomi</taxon>
        <taxon>Lepidosauria</taxon>
        <taxon>Squamata</taxon>
        <taxon>Bifurcata</taxon>
        <taxon>Gekkota</taxon>
        <taxon>Sphaerodactylidae</taxon>
        <taxon>Sphaerodactylus</taxon>
    </lineage>
</organism>
<accession>A0ACB8ECY7</accession>
<dbReference type="Proteomes" id="UP000827872">
    <property type="component" value="Linkage Group LG14"/>
</dbReference>